<dbReference type="EMBL" id="MU277195">
    <property type="protein sequence ID" value="KAI0065486.1"/>
    <property type="molecule type" value="Genomic_DNA"/>
</dbReference>
<comment type="caution">
    <text evidence="1">The sequence shown here is derived from an EMBL/GenBank/DDBJ whole genome shotgun (WGS) entry which is preliminary data.</text>
</comment>
<dbReference type="Proteomes" id="UP000814140">
    <property type="component" value="Unassembled WGS sequence"/>
</dbReference>
<reference evidence="1" key="2">
    <citation type="journal article" date="2022" name="New Phytol.">
        <title>Evolutionary transition to the ectomycorrhizal habit in the genomes of a hyperdiverse lineage of mushroom-forming fungi.</title>
        <authorList>
            <person name="Looney B."/>
            <person name="Miyauchi S."/>
            <person name="Morin E."/>
            <person name="Drula E."/>
            <person name="Courty P.E."/>
            <person name="Kohler A."/>
            <person name="Kuo A."/>
            <person name="LaButti K."/>
            <person name="Pangilinan J."/>
            <person name="Lipzen A."/>
            <person name="Riley R."/>
            <person name="Andreopoulos W."/>
            <person name="He G."/>
            <person name="Johnson J."/>
            <person name="Nolan M."/>
            <person name="Tritt A."/>
            <person name="Barry K.W."/>
            <person name="Grigoriev I.V."/>
            <person name="Nagy L.G."/>
            <person name="Hibbett D."/>
            <person name="Henrissat B."/>
            <person name="Matheny P.B."/>
            <person name="Labbe J."/>
            <person name="Martin F.M."/>
        </authorList>
    </citation>
    <scope>NUCLEOTIDE SEQUENCE</scope>
    <source>
        <strain evidence="1">HHB10654</strain>
    </source>
</reference>
<name>A0ACB8TBD4_9AGAM</name>
<evidence type="ECO:0000313" key="1">
    <source>
        <dbReference type="EMBL" id="KAI0065486.1"/>
    </source>
</evidence>
<organism evidence="1 2">
    <name type="scientific">Artomyces pyxidatus</name>
    <dbReference type="NCBI Taxonomy" id="48021"/>
    <lineage>
        <taxon>Eukaryota</taxon>
        <taxon>Fungi</taxon>
        <taxon>Dikarya</taxon>
        <taxon>Basidiomycota</taxon>
        <taxon>Agaricomycotina</taxon>
        <taxon>Agaricomycetes</taxon>
        <taxon>Russulales</taxon>
        <taxon>Auriscalpiaceae</taxon>
        <taxon>Artomyces</taxon>
    </lineage>
</organism>
<protein>
    <submittedName>
        <fullName evidence="1">Uncharacterized protein</fullName>
    </submittedName>
</protein>
<accession>A0ACB8TBD4</accession>
<reference evidence="1" key="1">
    <citation type="submission" date="2021-03" db="EMBL/GenBank/DDBJ databases">
        <authorList>
            <consortium name="DOE Joint Genome Institute"/>
            <person name="Ahrendt S."/>
            <person name="Looney B.P."/>
            <person name="Miyauchi S."/>
            <person name="Morin E."/>
            <person name="Drula E."/>
            <person name="Courty P.E."/>
            <person name="Chicoki N."/>
            <person name="Fauchery L."/>
            <person name="Kohler A."/>
            <person name="Kuo A."/>
            <person name="Labutti K."/>
            <person name="Pangilinan J."/>
            <person name="Lipzen A."/>
            <person name="Riley R."/>
            <person name="Andreopoulos W."/>
            <person name="He G."/>
            <person name="Johnson J."/>
            <person name="Barry K.W."/>
            <person name="Grigoriev I.V."/>
            <person name="Nagy L."/>
            <person name="Hibbett D."/>
            <person name="Henrissat B."/>
            <person name="Matheny P.B."/>
            <person name="Labbe J."/>
            <person name="Martin F."/>
        </authorList>
    </citation>
    <scope>NUCLEOTIDE SEQUENCE</scope>
    <source>
        <strain evidence="1">HHB10654</strain>
    </source>
</reference>
<keyword evidence="2" id="KW-1185">Reference proteome</keyword>
<proteinExistence type="predicted"/>
<evidence type="ECO:0000313" key="2">
    <source>
        <dbReference type="Proteomes" id="UP000814140"/>
    </source>
</evidence>
<gene>
    <name evidence="1" type="ORF">BV25DRAFT_1868773</name>
</gene>
<sequence>MTLLQRALSLRYIPRLWRCTQSKKNFELLPDFFSTAEQRTLLSASLRKLDATEPRGFRRRRKEMSLSKASPQEQSSSTGDLFYPDEYYQFEEGHYDGVIRRYREMHVSSWDETASPALAAVLERLRTLFPSKSDTQTHLLHLASDGEILPHIDSVDASGSWILGVSLGAARVLRLEPTNDEMRSKVSDVLLPSGSVYLQRNSVRYGYRHSILRTSSTGRSSEAQRLSIMVRDRLDPTAHTRAL</sequence>